<feature type="chain" id="PRO_5039348117" description="Cyclophilin-like domain-containing protein" evidence="1">
    <location>
        <begin position="22"/>
        <end position="151"/>
    </location>
</feature>
<reference evidence="2" key="2">
    <citation type="journal article" date="2021" name="PeerJ">
        <title>Extensive microbial diversity within the chicken gut microbiome revealed by metagenomics and culture.</title>
        <authorList>
            <person name="Gilroy R."/>
            <person name="Ravi A."/>
            <person name="Getino M."/>
            <person name="Pursley I."/>
            <person name="Horton D.L."/>
            <person name="Alikhan N.F."/>
            <person name="Baker D."/>
            <person name="Gharbi K."/>
            <person name="Hall N."/>
            <person name="Watson M."/>
            <person name="Adriaenssens E.M."/>
            <person name="Foster-Nyarko E."/>
            <person name="Jarju S."/>
            <person name="Secka A."/>
            <person name="Antonio M."/>
            <person name="Oren A."/>
            <person name="Chaudhuri R.R."/>
            <person name="La Ragione R."/>
            <person name="Hildebrand F."/>
            <person name="Pallen M.J."/>
        </authorList>
    </citation>
    <scope>NUCLEOTIDE SEQUENCE</scope>
    <source>
        <strain evidence="2">18911</strain>
    </source>
</reference>
<organism evidence="2 3">
    <name type="scientific">Candidatus Stercoripulliclostridium merdigallinarum</name>
    <dbReference type="NCBI Taxonomy" id="2840951"/>
    <lineage>
        <taxon>Bacteria</taxon>
        <taxon>Bacillati</taxon>
        <taxon>Bacillota</taxon>
        <taxon>Clostridia</taxon>
        <taxon>Eubacteriales</taxon>
        <taxon>Candidatus Stercoripulliclostridium</taxon>
    </lineage>
</organism>
<keyword evidence="1" id="KW-0732">Signal</keyword>
<gene>
    <name evidence="2" type="ORF">IAB05_05435</name>
</gene>
<name>A0A9D1SI48_9FIRM</name>
<evidence type="ECO:0008006" key="4">
    <source>
        <dbReference type="Google" id="ProtNLM"/>
    </source>
</evidence>
<evidence type="ECO:0000313" key="2">
    <source>
        <dbReference type="EMBL" id="HIU60815.1"/>
    </source>
</evidence>
<feature type="signal peptide" evidence="1">
    <location>
        <begin position="1"/>
        <end position="21"/>
    </location>
</feature>
<comment type="caution">
    <text evidence="2">The sequence shown here is derived from an EMBL/GenBank/DDBJ whole genome shotgun (WGS) entry which is preliminary data.</text>
</comment>
<reference evidence="2" key="1">
    <citation type="submission" date="2020-10" db="EMBL/GenBank/DDBJ databases">
        <authorList>
            <person name="Gilroy R."/>
        </authorList>
    </citation>
    <scope>NUCLEOTIDE SEQUENCE</scope>
    <source>
        <strain evidence="2">18911</strain>
    </source>
</reference>
<dbReference type="PROSITE" id="PS51257">
    <property type="entry name" value="PROKAR_LIPOPROTEIN"/>
    <property type="match status" value="1"/>
</dbReference>
<dbReference type="AlphaFoldDB" id="A0A9D1SI48"/>
<protein>
    <recommendedName>
        <fullName evidence="4">Cyclophilin-like domain-containing protein</fullName>
    </recommendedName>
</protein>
<dbReference type="Proteomes" id="UP000824094">
    <property type="component" value="Unassembled WGS sequence"/>
</dbReference>
<proteinExistence type="predicted"/>
<evidence type="ECO:0000256" key="1">
    <source>
        <dbReference type="SAM" id="SignalP"/>
    </source>
</evidence>
<evidence type="ECO:0000313" key="3">
    <source>
        <dbReference type="Proteomes" id="UP000824094"/>
    </source>
</evidence>
<accession>A0A9D1SI48</accession>
<dbReference type="EMBL" id="DVNF01000158">
    <property type="protein sequence ID" value="HIU60815.1"/>
    <property type="molecule type" value="Genomic_DNA"/>
</dbReference>
<sequence length="151" mass="16611">MKKLFYVFMLALIALSVVALAACDNNSGETFAEGDELTLVIGYDEPQEIAIDLNGISREVTLPELFTAAKIEYEMVEGMLTKVDRLAPEPPEYIYLYTSVESDFDTSEYAKTMTFGDTELCSSGVGANDMSIVPGEIIYIGTITSPIDFFK</sequence>